<name>A0A0B2UUS6_TOXCA</name>
<proteinExistence type="predicted"/>
<evidence type="ECO:0000313" key="2">
    <source>
        <dbReference type="Proteomes" id="UP000031036"/>
    </source>
</evidence>
<organism evidence="1 2">
    <name type="scientific">Toxocara canis</name>
    <name type="common">Canine roundworm</name>
    <dbReference type="NCBI Taxonomy" id="6265"/>
    <lineage>
        <taxon>Eukaryota</taxon>
        <taxon>Metazoa</taxon>
        <taxon>Ecdysozoa</taxon>
        <taxon>Nematoda</taxon>
        <taxon>Chromadorea</taxon>
        <taxon>Rhabditida</taxon>
        <taxon>Spirurina</taxon>
        <taxon>Ascaridomorpha</taxon>
        <taxon>Ascaridoidea</taxon>
        <taxon>Toxocaridae</taxon>
        <taxon>Toxocara</taxon>
    </lineage>
</organism>
<accession>A0A0B2UUS6</accession>
<sequence length="111" mass="12162">MLSWLGALPRNINATSKQFPKESLKVGSTCVWTNASSQRLASTTSGTSSTRMVDALTQRKSRQFSGCRLQKTSPTFARFSGSLAIMAIFIKGMRTLRAPLDALLTKDARFT</sequence>
<comment type="caution">
    <text evidence="1">The sequence shown here is derived from an EMBL/GenBank/DDBJ whole genome shotgun (WGS) entry which is preliminary data.</text>
</comment>
<reference evidence="1 2" key="1">
    <citation type="submission" date="2014-11" db="EMBL/GenBank/DDBJ databases">
        <title>Genetic blueprint of the zoonotic pathogen Toxocara canis.</title>
        <authorList>
            <person name="Zhu X.-Q."/>
            <person name="Korhonen P.K."/>
            <person name="Cai H."/>
            <person name="Young N.D."/>
            <person name="Nejsum P."/>
            <person name="von Samson-Himmelstjerna G."/>
            <person name="Boag P.R."/>
            <person name="Tan P."/>
            <person name="Li Q."/>
            <person name="Min J."/>
            <person name="Yang Y."/>
            <person name="Wang X."/>
            <person name="Fang X."/>
            <person name="Hall R.S."/>
            <person name="Hofmann A."/>
            <person name="Sternberg P.W."/>
            <person name="Jex A.R."/>
            <person name="Gasser R.B."/>
        </authorList>
    </citation>
    <scope>NUCLEOTIDE SEQUENCE [LARGE SCALE GENOMIC DNA]</scope>
    <source>
        <strain evidence="1">PN_DK_2014</strain>
    </source>
</reference>
<gene>
    <name evidence="1" type="ORF">Tcan_00496</name>
</gene>
<keyword evidence="2" id="KW-1185">Reference proteome</keyword>
<dbReference type="EMBL" id="JPKZ01003169">
    <property type="protein sequence ID" value="KHN73024.1"/>
    <property type="molecule type" value="Genomic_DNA"/>
</dbReference>
<dbReference type="AlphaFoldDB" id="A0A0B2UUS6"/>
<evidence type="ECO:0000313" key="1">
    <source>
        <dbReference type="EMBL" id="KHN73024.1"/>
    </source>
</evidence>
<dbReference type="Proteomes" id="UP000031036">
    <property type="component" value="Unassembled WGS sequence"/>
</dbReference>
<feature type="non-terminal residue" evidence="1">
    <location>
        <position position="111"/>
    </location>
</feature>
<protein>
    <submittedName>
        <fullName evidence="1">Uncharacterized protein</fullName>
    </submittedName>
</protein>